<dbReference type="EMBL" id="CP033971">
    <property type="protein sequence ID" value="AZG17225.1"/>
    <property type="molecule type" value="Genomic_DNA"/>
</dbReference>
<geneLocation type="plasmid" evidence="2">
    <name>unnamed2</name>
</geneLocation>
<protein>
    <submittedName>
        <fullName evidence="2">Uncharacterized protein</fullName>
    </submittedName>
</protein>
<reference evidence="3" key="1">
    <citation type="submission" date="2018-11" db="EMBL/GenBank/DDBJ databases">
        <title>FDA dAtabase for Regulatory Grade micrObial Sequences (FDA-ARGOS): Supporting development and validation of Infectious Disease Dx tests.</title>
        <authorList>
            <person name="Goldberg B."/>
            <person name="Campos J."/>
            <person name="Tallon L."/>
            <person name="Sadzewicz L."/>
            <person name="Zhao X."/>
            <person name="Vavikolanu K."/>
            <person name="Mehta A."/>
            <person name="Aluvathingal J."/>
            <person name="Nadendla S."/>
            <person name="Geyer C."/>
            <person name="Nandy P."/>
            <person name="Yan Y."/>
            <person name="Sichtig H."/>
        </authorList>
    </citation>
    <scope>NUCLEOTIDE SEQUENCE [LARGE SCALE GENOMIC DNA]</scope>
    <source>
        <strain evidence="3">FDAARGOS_614</strain>
        <plasmid evidence="3">unnamed2</plasmid>
    </source>
</reference>
<evidence type="ECO:0000313" key="3">
    <source>
        <dbReference type="Proteomes" id="UP000270411"/>
    </source>
</evidence>
<evidence type="ECO:0000256" key="1">
    <source>
        <dbReference type="SAM" id="MobiDB-lite"/>
    </source>
</evidence>
<dbReference type="RefSeq" id="WP_124686954.1">
    <property type="nucleotide sequence ID" value="NZ_CP033971.1"/>
</dbReference>
<organism evidence="2 3">
    <name type="scientific">Cupriavidus pauculus</name>
    <dbReference type="NCBI Taxonomy" id="82633"/>
    <lineage>
        <taxon>Bacteria</taxon>
        <taxon>Pseudomonadati</taxon>
        <taxon>Pseudomonadota</taxon>
        <taxon>Betaproteobacteria</taxon>
        <taxon>Burkholderiales</taxon>
        <taxon>Burkholderiaceae</taxon>
        <taxon>Cupriavidus</taxon>
    </lineage>
</organism>
<dbReference type="Proteomes" id="UP000270411">
    <property type="component" value="Plasmid unnamed2"/>
</dbReference>
<gene>
    <name evidence="2" type="ORF">EHF44_27585</name>
</gene>
<keyword evidence="2" id="KW-0614">Plasmid</keyword>
<evidence type="ECO:0000313" key="2">
    <source>
        <dbReference type="EMBL" id="AZG17225.1"/>
    </source>
</evidence>
<dbReference type="KEGG" id="cpau:EHF44_27585"/>
<sequence>MDTTQLLHLIRASAGRLRRETRSANGNTDMLEHALGSLLVSALLTRSATEVAVVLGSAAELQWYPDDALLNWAKEVLGQDNLHCRGVYWAVRHRCSRTGKPANRFGAPACRERHDGSGGQPQVSVAA</sequence>
<feature type="region of interest" description="Disordered" evidence="1">
    <location>
        <begin position="102"/>
        <end position="127"/>
    </location>
</feature>
<name>A0A3G8HAC6_9BURK</name>
<accession>A0A3G8HAC6</accession>
<dbReference type="OrthoDB" id="8966522at2"/>
<proteinExistence type="predicted"/>
<dbReference type="AlphaFoldDB" id="A0A3G8HAC6"/>